<protein>
    <submittedName>
        <fullName evidence="2">Uncharacterized protein</fullName>
    </submittedName>
</protein>
<gene>
    <name evidence="2" type="ORF">GGQ72_000053</name>
</gene>
<keyword evidence="3" id="KW-1185">Reference proteome</keyword>
<evidence type="ECO:0000313" key="2">
    <source>
        <dbReference type="EMBL" id="MBB4141554.1"/>
    </source>
</evidence>
<proteinExistence type="predicted"/>
<dbReference type="AlphaFoldDB" id="A0A7W6PP68"/>
<organism evidence="2 3">
    <name type="scientific">Rhizobium rhizoryzae</name>
    <dbReference type="NCBI Taxonomy" id="451876"/>
    <lineage>
        <taxon>Bacteria</taxon>
        <taxon>Pseudomonadati</taxon>
        <taxon>Pseudomonadota</taxon>
        <taxon>Alphaproteobacteria</taxon>
        <taxon>Hyphomicrobiales</taxon>
        <taxon>Rhizobiaceae</taxon>
        <taxon>Rhizobium/Agrobacterium group</taxon>
        <taxon>Rhizobium</taxon>
    </lineage>
</organism>
<name>A0A7W6PP68_9HYPH</name>
<dbReference type="Proteomes" id="UP000519897">
    <property type="component" value="Unassembled WGS sequence"/>
</dbReference>
<sequence>MFALSKVITCSLAVATVTSALAVTAPAAEARDDFAAGLAGGLVGGLIGGAIASQPRGPVYEGPVYIDPPPPPPPRRVYYERTYYRPAPAPRCHYEWRENDWGEAFRVRVCPY</sequence>
<comment type="caution">
    <text evidence="2">The sequence shown here is derived from an EMBL/GenBank/DDBJ whole genome shotgun (WGS) entry which is preliminary data.</text>
</comment>
<reference evidence="2 3" key="1">
    <citation type="submission" date="2020-08" db="EMBL/GenBank/DDBJ databases">
        <title>Genomic Encyclopedia of Type Strains, Phase IV (KMG-IV): sequencing the most valuable type-strain genomes for metagenomic binning, comparative biology and taxonomic classification.</title>
        <authorList>
            <person name="Goeker M."/>
        </authorList>
    </citation>
    <scope>NUCLEOTIDE SEQUENCE [LARGE SCALE GENOMIC DNA]</scope>
    <source>
        <strain evidence="2 3">DSM 29514</strain>
    </source>
</reference>
<dbReference type="RefSeq" id="WP_062553903.1">
    <property type="nucleotide sequence ID" value="NZ_CP049250.1"/>
</dbReference>
<evidence type="ECO:0000256" key="1">
    <source>
        <dbReference type="SAM" id="SignalP"/>
    </source>
</evidence>
<dbReference type="EMBL" id="JACIEC010000001">
    <property type="protein sequence ID" value="MBB4141554.1"/>
    <property type="molecule type" value="Genomic_DNA"/>
</dbReference>
<feature type="chain" id="PRO_5030585198" evidence="1">
    <location>
        <begin position="23"/>
        <end position="112"/>
    </location>
</feature>
<evidence type="ECO:0000313" key="3">
    <source>
        <dbReference type="Proteomes" id="UP000519897"/>
    </source>
</evidence>
<feature type="signal peptide" evidence="1">
    <location>
        <begin position="1"/>
        <end position="22"/>
    </location>
</feature>
<keyword evidence="1" id="KW-0732">Signal</keyword>
<accession>A0A7W6PP68</accession>